<evidence type="ECO:0000256" key="1">
    <source>
        <dbReference type="SAM" id="SignalP"/>
    </source>
</evidence>
<evidence type="ECO:0000313" key="3">
    <source>
        <dbReference type="Proteomes" id="UP000259030"/>
    </source>
</evidence>
<protein>
    <submittedName>
        <fullName evidence="2">Uncharacterized protein</fullName>
    </submittedName>
</protein>
<sequence>MIHSRMRAPLARAALALTLALSSGALAQTVPPAVPAPAGSEAVPAEVTQTVTLPFSAPAQAERLVLAHDLPQGVRFVAGSVTLDGVSVPDPRVGPSGRLYFELPARTQGVLQYQIIGGQADLILPAPALLAVYPRDRREVLAGSLDLRDYAAASTPRAGASENPGAVKTPLAGTVYRDRNQVSVTVQGPLDRDLTLTVNGQPVPAALLGRRVTDESQGTETRDYLAVPLQVGENVLSAGGDQVRVYLAGRTERVVAEGVQLQADGSTPVRVRVRALDANGLGTAVPFVTVRSSLEPLSPDANPQEAGYQVRLTDGEGVLELRPQTVPATLTLEFGVDTLVQRQVLAVTPDPARVALGHVSVTLGLTPLHFADARGAAYLETMLGAGKLYAAVNSEGLPTQENPTQRFPLYGDASTQTVPLSGADPVAFRYEHPDYWAHYRQATVPVDVFPVGSLTALAFSTRGDTRISGYAALVPREQVDEILTPDGTRLYRLRVSPVAPDSESIELVTREPGSGKELGRTELRRMVDYTLDPITGVLTLSRPLTRVDEAFRDVTLEVRYRTAQPLSNRGLSWGAQVQRDAGPWSVAAAAVQLDGTLSSGARARYTTANTRASALVAYSGAWQVSADVQSKLTFGVASASVRYQQAGYAGLGAFDEGLRAQGSVQAKLNDRWTGVLEGTYVSAPEEHSSTVSAVARTTQGPFSIGGGVRAGSGDKAGFGLLGELGYRGEPLNVDLTHYQALTGTGSTTTFSASYALSPNVSLTAREEVRWGEDSRGHLGLSGRFGSTNLSVQYELPTASGDGNRARFGVDTTLPLNRQYSLGLAAAYLYDLEDQESEVSFSPTLRYQNGQTSATLGADFSVRAGVLKTVLRGGITTSVNDRLTVTADGTAEFGATPGARVAFGSAYRSGDWNGLAYLRYQSGSLAAGRPELTGEGQLEYHRGTWALRGGVAARTLLNDPDSFTWQPSVAGMAYVTDWLGLGAGARALIQPATQTAQYGFGIEASLRTLPGIWTTLGYNLSGFDGLGTVYTRPGFYVRLDFIFDETTGAR</sequence>
<accession>A0A221T1H1</accession>
<reference evidence="2 3" key="1">
    <citation type="submission" date="2017-05" db="EMBL/GenBank/DDBJ databases">
        <title>The complete genome sequence of Deinococcus ficus isolated from the rhizosphere of the Ficus religiosa L. in Taiwan.</title>
        <authorList>
            <person name="Wu K.-M."/>
            <person name="Liao T.-L."/>
            <person name="Liu Y.-M."/>
            <person name="Young C.-C."/>
            <person name="Tsai S.-F."/>
        </authorList>
    </citation>
    <scope>NUCLEOTIDE SEQUENCE [LARGE SCALE GENOMIC DNA]</scope>
    <source>
        <strain evidence="2 3">CC-FR2-10</strain>
        <plasmid evidence="3">pdfi1</plasmid>
    </source>
</reference>
<dbReference type="RefSeq" id="WP_043779530.1">
    <property type="nucleotide sequence ID" value="NZ_CP021082.1"/>
</dbReference>
<keyword evidence="2" id="KW-0614">Plasmid</keyword>
<feature type="chain" id="PRO_5011280027" evidence="1">
    <location>
        <begin position="28"/>
        <end position="1049"/>
    </location>
</feature>
<geneLocation type="plasmid" evidence="3">
    <name>pdfi1</name>
</geneLocation>
<proteinExistence type="predicted"/>
<dbReference type="Proteomes" id="UP000259030">
    <property type="component" value="Plasmid pDFI1"/>
</dbReference>
<feature type="signal peptide" evidence="1">
    <location>
        <begin position="1"/>
        <end position="27"/>
    </location>
</feature>
<dbReference type="AlphaFoldDB" id="A0A221T1H1"/>
<gene>
    <name evidence="2" type="ORF">DFI_16440</name>
</gene>
<keyword evidence="3" id="KW-1185">Reference proteome</keyword>
<organism evidence="2 3">
    <name type="scientific">Deinococcus ficus</name>
    <dbReference type="NCBI Taxonomy" id="317577"/>
    <lineage>
        <taxon>Bacteria</taxon>
        <taxon>Thermotogati</taxon>
        <taxon>Deinococcota</taxon>
        <taxon>Deinococci</taxon>
        <taxon>Deinococcales</taxon>
        <taxon>Deinococcaceae</taxon>
        <taxon>Deinococcus</taxon>
    </lineage>
</organism>
<keyword evidence="1" id="KW-0732">Signal</keyword>
<dbReference type="EMBL" id="CP021082">
    <property type="protein sequence ID" value="ASN82745.1"/>
    <property type="molecule type" value="Genomic_DNA"/>
</dbReference>
<name>A0A221T1H1_9DEIO</name>
<dbReference type="KEGG" id="dfc:DFI_16440"/>
<evidence type="ECO:0000313" key="2">
    <source>
        <dbReference type="EMBL" id="ASN82745.1"/>
    </source>
</evidence>